<accession>A0AAP0JSM4</accession>
<evidence type="ECO:0000313" key="3">
    <source>
        <dbReference type="Proteomes" id="UP001417504"/>
    </source>
</evidence>
<dbReference type="PANTHER" id="PTHR35307:SF3">
    <property type="entry name" value="DUF4220 DOMAIN-CONTAINING PROTEIN"/>
    <property type="match status" value="1"/>
</dbReference>
<comment type="caution">
    <text evidence="2">The sequence shown here is derived from an EMBL/GenBank/DDBJ whole genome shotgun (WGS) entry which is preliminary data.</text>
</comment>
<keyword evidence="1" id="KW-0472">Membrane</keyword>
<reference evidence="2 3" key="1">
    <citation type="submission" date="2024-01" db="EMBL/GenBank/DDBJ databases">
        <title>Genome assemblies of Stephania.</title>
        <authorList>
            <person name="Yang L."/>
        </authorList>
    </citation>
    <scope>NUCLEOTIDE SEQUENCE [LARGE SCALE GENOMIC DNA]</scope>
    <source>
        <strain evidence="2">QJT</strain>
        <tissue evidence="2">Leaf</tissue>
    </source>
</reference>
<organism evidence="2 3">
    <name type="scientific">Stephania japonica</name>
    <dbReference type="NCBI Taxonomy" id="461633"/>
    <lineage>
        <taxon>Eukaryota</taxon>
        <taxon>Viridiplantae</taxon>
        <taxon>Streptophyta</taxon>
        <taxon>Embryophyta</taxon>
        <taxon>Tracheophyta</taxon>
        <taxon>Spermatophyta</taxon>
        <taxon>Magnoliopsida</taxon>
        <taxon>Ranunculales</taxon>
        <taxon>Menispermaceae</taxon>
        <taxon>Menispermoideae</taxon>
        <taxon>Cissampelideae</taxon>
        <taxon>Stephania</taxon>
    </lineage>
</organism>
<feature type="transmembrane region" description="Helical" evidence="1">
    <location>
        <begin position="132"/>
        <end position="157"/>
    </location>
</feature>
<keyword evidence="1" id="KW-0812">Transmembrane</keyword>
<keyword evidence="3" id="KW-1185">Reference proteome</keyword>
<feature type="transmembrane region" description="Helical" evidence="1">
    <location>
        <begin position="20"/>
        <end position="44"/>
    </location>
</feature>
<keyword evidence="1" id="KW-1133">Transmembrane helix</keyword>
<sequence>MGSQGNCVLDDSSYSSSVPVIGLYIMGATLVCLSFILVDVYAGFRNRKRWLPCRFFSLNSITLTLLSIVAKLPVDLTSPMPRVQDQLSKLTGTALICISMGFFMPSIGTYTESECYILNFKRLEFCKGSVSVYKWLMMTIVVTQVITTVVGGLAIIFRQLTLISHLILVDGPDILRDGVEDAETIIAYKPIVQTGSMFYLIFYAKTVGRFFEDCCDPPDDVREEAMKEFKELIDDEEENGLDEWTLKKGFNDMERGIEKAKASDQLIKILSKVSLPTQDESLVPQLKAHYNSKRPGSLDEVFEILDFVDKKMSSSSFENKKKSMLAKAMWKGGDFRILLAKIARYHVPDSFLYPRS</sequence>
<evidence type="ECO:0000313" key="2">
    <source>
        <dbReference type="EMBL" id="KAK9138693.1"/>
    </source>
</evidence>
<dbReference type="Proteomes" id="UP001417504">
    <property type="component" value="Unassembled WGS sequence"/>
</dbReference>
<proteinExistence type="predicted"/>
<feature type="transmembrane region" description="Helical" evidence="1">
    <location>
        <begin position="90"/>
        <end position="111"/>
    </location>
</feature>
<protein>
    <submittedName>
        <fullName evidence="2">Uncharacterized protein</fullName>
    </submittedName>
</protein>
<gene>
    <name evidence="2" type="ORF">Sjap_009287</name>
</gene>
<feature type="transmembrane region" description="Helical" evidence="1">
    <location>
        <begin position="51"/>
        <end position="70"/>
    </location>
</feature>
<evidence type="ECO:0000256" key="1">
    <source>
        <dbReference type="SAM" id="Phobius"/>
    </source>
</evidence>
<name>A0AAP0JSM4_9MAGN</name>
<dbReference type="PANTHER" id="PTHR35307">
    <property type="entry name" value="PROTEIN, PUTATIVE-RELATED"/>
    <property type="match status" value="1"/>
</dbReference>
<dbReference type="EMBL" id="JBBNAE010000003">
    <property type="protein sequence ID" value="KAK9138693.1"/>
    <property type="molecule type" value="Genomic_DNA"/>
</dbReference>
<dbReference type="AlphaFoldDB" id="A0AAP0JSM4"/>